<dbReference type="NCBIfam" id="TIGR00556">
    <property type="entry name" value="pantethn_trn"/>
    <property type="match status" value="1"/>
</dbReference>
<keyword evidence="5" id="KW-0460">Magnesium</keyword>
<evidence type="ECO:0000256" key="2">
    <source>
        <dbReference type="ARBA" id="ARBA00010990"/>
    </source>
</evidence>
<dbReference type="PANTHER" id="PTHR12215">
    <property type="entry name" value="PHOSPHOPANTETHEINE TRANSFERASE"/>
    <property type="match status" value="1"/>
</dbReference>
<evidence type="ECO:0000313" key="8">
    <source>
        <dbReference type="EMBL" id="KST70289.1"/>
    </source>
</evidence>
<dbReference type="GO" id="GO:0000287">
    <property type="term" value="F:magnesium ion binding"/>
    <property type="evidence" value="ECO:0007669"/>
    <property type="project" value="InterPro"/>
</dbReference>
<dbReference type="RefSeq" id="WP_027842779.1">
    <property type="nucleotide sequence ID" value="NZ_LMTZ01000001.1"/>
</dbReference>
<evidence type="ECO:0000256" key="3">
    <source>
        <dbReference type="ARBA" id="ARBA00022679"/>
    </source>
</evidence>
<keyword evidence="9" id="KW-1185">Reference proteome</keyword>
<dbReference type="GO" id="GO:0005829">
    <property type="term" value="C:cytosol"/>
    <property type="evidence" value="ECO:0007669"/>
    <property type="project" value="TreeGrafter"/>
</dbReference>
<dbReference type="NCBIfam" id="NF042922">
    <property type="entry name" value="4PPT_HetI"/>
    <property type="match status" value="1"/>
</dbReference>
<name>A0A0V8A117_9CYAN</name>
<comment type="cofactor">
    <cofactor evidence="1">
        <name>Mg(2+)</name>
        <dbReference type="ChEBI" id="CHEBI:18420"/>
    </cofactor>
</comment>
<sequence length="242" mass="27608">MSKSTVMNDTWRPVPANLTLLQDEIHVWRINLDIPEERVQQLLETLSADEVARADRFYKEQHRQRFIAGRATLRSILGRYLDIEPQKLEFCYEPLGKPVLAQTCGGDRLHFNLSHSQGLALCAVNRDRPLGIDLEYISPISDVLNLAKQFFSPKEYSIMRSLPPHQKQQTFFRYWTCKEAYLKATGAGLAQLQEIEINLSPGESAKLKTDSNWSLLELVPQRNAVAAVAIEGSGFSLKCWQY</sequence>
<reference evidence="8 9" key="1">
    <citation type="journal article" date="2015" name="Genome Announc.">
        <title>Draft Genome of the Euendolithic (true boring) Cyanobacterium Mastigocoleus testarum strain BC008.</title>
        <authorList>
            <person name="Guida B.S."/>
            <person name="Garcia-Pichel F."/>
        </authorList>
    </citation>
    <scope>NUCLEOTIDE SEQUENCE [LARGE SCALE GENOMIC DNA]</scope>
    <source>
        <strain evidence="8 9">BC008</strain>
    </source>
</reference>
<comment type="caution">
    <text evidence="8">The sequence shown here is derived from an EMBL/GenBank/DDBJ whole genome shotgun (WGS) entry which is preliminary data.</text>
</comment>
<evidence type="ECO:0000256" key="1">
    <source>
        <dbReference type="ARBA" id="ARBA00001946"/>
    </source>
</evidence>
<evidence type="ECO:0000313" key="9">
    <source>
        <dbReference type="Proteomes" id="UP000053372"/>
    </source>
</evidence>
<proteinExistence type="inferred from homology"/>
<dbReference type="InterPro" id="IPR037143">
    <property type="entry name" value="4-PPantetheinyl_Trfase_dom_sf"/>
</dbReference>
<dbReference type="InterPro" id="IPR004568">
    <property type="entry name" value="Ppantetheine-prot_Trfase_dom"/>
</dbReference>
<dbReference type="OrthoDB" id="9808281at2"/>
<dbReference type="InterPro" id="IPR008278">
    <property type="entry name" value="4-PPantetheinyl_Trfase_dom"/>
</dbReference>
<gene>
    <name evidence="8" type="ORF">BC008_44600</name>
</gene>
<dbReference type="Pfam" id="PF01648">
    <property type="entry name" value="ACPS"/>
    <property type="match status" value="1"/>
</dbReference>
<dbReference type="Pfam" id="PF22624">
    <property type="entry name" value="AASDHPPT_N"/>
    <property type="match status" value="1"/>
</dbReference>
<keyword evidence="3 8" id="KW-0808">Transferase</keyword>
<protein>
    <submittedName>
        <fullName evidence="8">4'-phosphopantetheinyl transferase</fullName>
    </submittedName>
</protein>
<dbReference type="GO" id="GO:0019878">
    <property type="term" value="P:lysine biosynthetic process via aminoadipic acid"/>
    <property type="evidence" value="ECO:0007669"/>
    <property type="project" value="TreeGrafter"/>
</dbReference>
<dbReference type="SUPFAM" id="SSF56214">
    <property type="entry name" value="4'-phosphopantetheinyl transferase"/>
    <property type="match status" value="2"/>
</dbReference>
<accession>A0A0V8A117</accession>
<feature type="domain" description="4'-phosphopantetheinyl transferase N-terminal" evidence="7">
    <location>
        <begin position="38"/>
        <end position="123"/>
    </location>
</feature>
<dbReference type="PANTHER" id="PTHR12215:SF10">
    <property type="entry name" value="L-AMINOADIPATE-SEMIALDEHYDE DEHYDROGENASE-PHOSPHOPANTETHEINYL TRANSFERASE"/>
    <property type="match status" value="1"/>
</dbReference>
<comment type="similarity">
    <text evidence="2">Belongs to the P-Pant transferase superfamily. Gsp/Sfp/HetI/AcpT family.</text>
</comment>
<dbReference type="Proteomes" id="UP000053372">
    <property type="component" value="Unassembled WGS sequence"/>
</dbReference>
<organism evidence="8 9">
    <name type="scientific">Mastigocoleus testarum BC008</name>
    <dbReference type="NCBI Taxonomy" id="371196"/>
    <lineage>
        <taxon>Bacteria</taxon>
        <taxon>Bacillati</taxon>
        <taxon>Cyanobacteriota</taxon>
        <taxon>Cyanophyceae</taxon>
        <taxon>Nostocales</taxon>
        <taxon>Hapalosiphonaceae</taxon>
        <taxon>Mastigocoleus</taxon>
    </lineage>
</organism>
<feature type="domain" description="4'-phosphopantetheinyl transferase" evidence="6">
    <location>
        <begin position="129"/>
        <end position="218"/>
    </location>
</feature>
<dbReference type="InterPro" id="IPR053581">
    <property type="entry name" value="P-Pant_Transferase_HetI-like"/>
</dbReference>
<evidence type="ECO:0000256" key="5">
    <source>
        <dbReference type="ARBA" id="ARBA00022842"/>
    </source>
</evidence>
<keyword evidence="4" id="KW-0479">Metal-binding</keyword>
<dbReference type="EMBL" id="LMTZ01000001">
    <property type="protein sequence ID" value="KST70289.1"/>
    <property type="molecule type" value="Genomic_DNA"/>
</dbReference>
<dbReference type="GO" id="GO:0008897">
    <property type="term" value="F:holo-[acyl-carrier-protein] synthase activity"/>
    <property type="evidence" value="ECO:0007669"/>
    <property type="project" value="InterPro"/>
</dbReference>
<evidence type="ECO:0000259" key="6">
    <source>
        <dbReference type="Pfam" id="PF01648"/>
    </source>
</evidence>
<dbReference type="InterPro" id="IPR055066">
    <property type="entry name" value="AASDHPPT_N"/>
</dbReference>
<dbReference type="AlphaFoldDB" id="A0A0V8A117"/>
<dbReference type="InterPro" id="IPR050559">
    <property type="entry name" value="P-Pant_transferase_sf"/>
</dbReference>
<evidence type="ECO:0000259" key="7">
    <source>
        <dbReference type="Pfam" id="PF22624"/>
    </source>
</evidence>
<dbReference type="GO" id="GO:0006633">
    <property type="term" value="P:fatty acid biosynthetic process"/>
    <property type="evidence" value="ECO:0007669"/>
    <property type="project" value="InterPro"/>
</dbReference>
<dbReference type="Gene3D" id="3.90.470.20">
    <property type="entry name" value="4'-phosphopantetheinyl transferase domain"/>
    <property type="match status" value="2"/>
</dbReference>
<evidence type="ECO:0000256" key="4">
    <source>
        <dbReference type="ARBA" id="ARBA00022723"/>
    </source>
</evidence>